<dbReference type="InterPro" id="IPR000653">
    <property type="entry name" value="DegT/StrS_aminotransferase"/>
</dbReference>
<accession>A0A9W6QWP5</accession>
<dbReference type="Gene3D" id="3.90.1150.10">
    <property type="entry name" value="Aspartate Aminotransferase, domain 1"/>
    <property type="match status" value="1"/>
</dbReference>
<dbReference type="GO" id="GO:0030170">
    <property type="term" value="F:pyridoxal phosphate binding"/>
    <property type="evidence" value="ECO:0007669"/>
    <property type="project" value="TreeGrafter"/>
</dbReference>
<evidence type="ECO:0000256" key="1">
    <source>
        <dbReference type="ARBA" id="ARBA00001933"/>
    </source>
</evidence>
<evidence type="ECO:0000256" key="2">
    <source>
        <dbReference type="ARBA" id="ARBA00023194"/>
    </source>
</evidence>
<comment type="similarity">
    <text evidence="3">Belongs to the DegT/DnrJ/EryC1 family.</text>
</comment>
<dbReference type="PANTHER" id="PTHR30244">
    <property type="entry name" value="TRANSAMINASE"/>
    <property type="match status" value="1"/>
</dbReference>
<dbReference type="InterPro" id="IPR015424">
    <property type="entry name" value="PyrdxlP-dep_Trfase"/>
</dbReference>
<keyword evidence="2" id="KW-0045">Antibiotic biosynthesis</keyword>
<name>A0A9W6QWP5_9PSEU</name>
<evidence type="ECO:0000313" key="4">
    <source>
        <dbReference type="EMBL" id="GLY65434.1"/>
    </source>
</evidence>
<dbReference type="SUPFAM" id="SSF53383">
    <property type="entry name" value="PLP-dependent transferases"/>
    <property type="match status" value="1"/>
</dbReference>
<evidence type="ECO:0000256" key="3">
    <source>
        <dbReference type="RuleBase" id="RU004508"/>
    </source>
</evidence>
<proteinExistence type="inferred from homology"/>
<dbReference type="GO" id="GO:0000271">
    <property type="term" value="P:polysaccharide biosynthetic process"/>
    <property type="evidence" value="ECO:0007669"/>
    <property type="project" value="TreeGrafter"/>
</dbReference>
<dbReference type="Pfam" id="PF01041">
    <property type="entry name" value="DegT_DnrJ_EryC1"/>
    <property type="match status" value="1"/>
</dbReference>
<keyword evidence="3" id="KW-0663">Pyridoxal phosphate</keyword>
<dbReference type="AlphaFoldDB" id="A0A9W6QWP5"/>
<reference evidence="4" key="1">
    <citation type="submission" date="2023-03" db="EMBL/GenBank/DDBJ databases">
        <title>Amycolatopsis taiwanensis NBRC 103393.</title>
        <authorList>
            <person name="Ichikawa N."/>
            <person name="Sato H."/>
            <person name="Tonouchi N."/>
        </authorList>
    </citation>
    <scope>NUCLEOTIDE SEQUENCE</scope>
    <source>
        <strain evidence="4">NBRC 103393</strain>
    </source>
</reference>
<comment type="caution">
    <text evidence="4">The sequence shown here is derived from an EMBL/GenBank/DDBJ whole genome shotgun (WGS) entry which is preliminary data.</text>
</comment>
<dbReference type="Gene3D" id="3.40.640.10">
    <property type="entry name" value="Type I PLP-dependent aspartate aminotransferase-like (Major domain)"/>
    <property type="match status" value="1"/>
</dbReference>
<dbReference type="PANTHER" id="PTHR30244:SF34">
    <property type="entry name" value="DTDP-4-AMINO-4,6-DIDEOXYGALACTOSE TRANSAMINASE"/>
    <property type="match status" value="1"/>
</dbReference>
<dbReference type="EMBL" id="BSTI01000004">
    <property type="protein sequence ID" value="GLY65434.1"/>
    <property type="molecule type" value="Genomic_DNA"/>
</dbReference>
<dbReference type="RefSeq" id="WP_285486637.1">
    <property type="nucleotide sequence ID" value="NZ_BSTI01000004.1"/>
</dbReference>
<sequence>MVDRVVYARSVHDEAEINAVLEVLRGGPLALKIGKHVAEMERRVAELYGKRLGLMCNSGSSAIYLAVELLDLPKGAEVITSPLTFSTDVSPIVRAGLVPVFVDVEPDTYNVDVTKIEEMITEKTGALLIPNLAGNAPDWDVIRQLADRHGLKVIEDSCDAIGTTLRGTPTGLRSDITVTSFAMAHVITCAGNGGMVTLDDERLRDKGLMLRRWGRRSEPHLFGSAGTGRVFREDLDGVAYDNDFIFDVLPWNFEPSELGAAFGLQQLNKLDRNFARRAEIFDAYSTAFGAYPTLFSPPRQLDGFHTAWLCYPVLVKPGAGFERSDLQESLEAAGIDTRTVWSGNVTRHPMMRGVEFRVPSSGLPVADEVFRRGMSLGMSHGTTAEELDHVVSSIHAFASKYA</sequence>
<dbReference type="Proteomes" id="UP001165136">
    <property type="component" value="Unassembled WGS sequence"/>
</dbReference>
<dbReference type="InterPro" id="IPR015421">
    <property type="entry name" value="PyrdxlP-dep_Trfase_major"/>
</dbReference>
<organism evidence="4 5">
    <name type="scientific">Amycolatopsis taiwanensis</name>
    <dbReference type="NCBI Taxonomy" id="342230"/>
    <lineage>
        <taxon>Bacteria</taxon>
        <taxon>Bacillati</taxon>
        <taxon>Actinomycetota</taxon>
        <taxon>Actinomycetes</taxon>
        <taxon>Pseudonocardiales</taxon>
        <taxon>Pseudonocardiaceae</taxon>
        <taxon>Amycolatopsis</taxon>
    </lineage>
</organism>
<gene>
    <name evidence="4" type="primary">rfbH</name>
    <name evidence="4" type="ORF">Atai01_20530</name>
</gene>
<dbReference type="GO" id="GO:0008483">
    <property type="term" value="F:transaminase activity"/>
    <property type="evidence" value="ECO:0007669"/>
    <property type="project" value="TreeGrafter"/>
</dbReference>
<protein>
    <submittedName>
        <fullName evidence="4">LPS biosynthesis protein</fullName>
    </submittedName>
</protein>
<comment type="cofactor">
    <cofactor evidence="1">
        <name>pyridoxal 5'-phosphate</name>
        <dbReference type="ChEBI" id="CHEBI:597326"/>
    </cofactor>
</comment>
<keyword evidence="5" id="KW-1185">Reference proteome</keyword>
<dbReference type="GO" id="GO:0017000">
    <property type="term" value="P:antibiotic biosynthetic process"/>
    <property type="evidence" value="ECO:0007669"/>
    <property type="project" value="UniProtKB-KW"/>
</dbReference>
<evidence type="ECO:0000313" key="5">
    <source>
        <dbReference type="Proteomes" id="UP001165136"/>
    </source>
</evidence>
<dbReference type="CDD" id="cd00616">
    <property type="entry name" value="AHBA_syn"/>
    <property type="match status" value="1"/>
</dbReference>
<dbReference type="PIRSF" id="PIRSF000390">
    <property type="entry name" value="PLP_StrS"/>
    <property type="match status" value="1"/>
</dbReference>
<dbReference type="InterPro" id="IPR015422">
    <property type="entry name" value="PyrdxlP-dep_Trfase_small"/>
</dbReference>